<evidence type="ECO:0000313" key="1">
    <source>
        <dbReference type="EMBL" id="PRX66116.1"/>
    </source>
</evidence>
<dbReference type="InterPro" id="IPR021145">
    <property type="entry name" value="Portal_protein_SPP1_Gp6-like"/>
</dbReference>
<gene>
    <name evidence="1" type="ORF">B0I32_106252</name>
</gene>
<dbReference type="EMBL" id="PVNG01000006">
    <property type="protein sequence ID" value="PRX66116.1"/>
    <property type="molecule type" value="Genomic_DNA"/>
</dbReference>
<dbReference type="OrthoDB" id="3268708at2"/>
<accession>A0A2T0N2E9</accession>
<dbReference type="AlphaFoldDB" id="A0A2T0N2E9"/>
<name>A0A2T0N2E9_9ACTN</name>
<comment type="caution">
    <text evidence="1">The sequence shown here is derived from an EMBL/GenBank/DDBJ whole genome shotgun (WGS) entry which is preliminary data.</text>
</comment>
<sequence length="523" mass="57980">MPLPTHDQEWPPPHIRAEMRLYRQYGAWYSGDPDRLAEVYGNGAVTPGLGLDLKGWDRPLQWGGGAVGRVSRWFWGSPIPAGQSRSTKLHVPLAADIASKSADLLFSEPPTLRAAGKKTQKRLDQILNEGSVYAGLLEAGELDSAYGGVYLRVGWDTEMADYPVVDSVPADTAVPEFHSGRLAAVTFWRVVGEDQKVVWRHLERHEKGRVYHGLYQGDDSRLGHPVPLEDHPATAGFAAIVDADGGFDSGYQKGLLVYYVPNMRPHRTLRGTALGRSDYAGVEPLMDALDETWTSWMRDLRLGKARIIVPEVYLQNTGRGKGSYWDPDREIYSGLGMLPPANGGGNMITVSQFEIRVAEHQQTAKSLVAQILRGAGYSVQSFGEAGEGVEATATEIQSRERQSLTTRGRKIGYWTPALAWLGDCLLSVDHYIYKSKVTAERPQVEWPDGVFLETEAVARTVEMLNRAQAASIDTRIRMVHPDWDDVQVSAEMKRLRDELGLNLQDPDSFDEQILPGQDDDLDG</sequence>
<organism evidence="1 2">
    <name type="scientific">Nonomuraea fuscirosea</name>
    <dbReference type="NCBI Taxonomy" id="1291556"/>
    <lineage>
        <taxon>Bacteria</taxon>
        <taxon>Bacillati</taxon>
        <taxon>Actinomycetota</taxon>
        <taxon>Actinomycetes</taxon>
        <taxon>Streptosporangiales</taxon>
        <taxon>Streptosporangiaceae</taxon>
        <taxon>Nonomuraea</taxon>
    </lineage>
</organism>
<proteinExistence type="predicted"/>
<reference evidence="1 2" key="1">
    <citation type="submission" date="2018-03" db="EMBL/GenBank/DDBJ databases">
        <title>Genomic Encyclopedia of Type Strains, Phase III (KMG-III): the genomes of soil and plant-associated and newly described type strains.</title>
        <authorList>
            <person name="Whitman W."/>
        </authorList>
    </citation>
    <scope>NUCLEOTIDE SEQUENCE [LARGE SCALE GENOMIC DNA]</scope>
    <source>
        <strain evidence="1 2">CGMCC 4.7104</strain>
    </source>
</reference>
<dbReference type="Pfam" id="PF05133">
    <property type="entry name" value="SPP1_portal"/>
    <property type="match status" value="1"/>
</dbReference>
<dbReference type="Proteomes" id="UP000238312">
    <property type="component" value="Unassembled WGS sequence"/>
</dbReference>
<evidence type="ECO:0000313" key="2">
    <source>
        <dbReference type="Proteomes" id="UP000238312"/>
    </source>
</evidence>
<keyword evidence="2" id="KW-1185">Reference proteome</keyword>
<protein>
    <submittedName>
        <fullName evidence="1">A118 family predicted phage portal protein</fullName>
    </submittedName>
</protein>